<dbReference type="EMBL" id="JAOB01000033">
    <property type="protein sequence ID" value="EUA52385.1"/>
    <property type="molecule type" value="Genomic_DNA"/>
</dbReference>
<feature type="compositionally biased region" description="Low complexity" evidence="1">
    <location>
        <begin position="57"/>
        <end position="72"/>
    </location>
</feature>
<sequence length="106" mass="11444">MTLDDILDRLHVVALPMRVRFRGITTRELALIDGPEGWGNSARSSNTGIPRPPTGWPPRSNRPTSPTPATTRPHPDQRHGSCRARRAGARGAGALPGRAHRQGQSG</sequence>
<name>X8CAN8_MYCXE</name>
<organism evidence="2">
    <name type="scientific">Mycobacterium xenopi 4042</name>
    <dbReference type="NCBI Taxonomy" id="1299334"/>
    <lineage>
        <taxon>Bacteria</taxon>
        <taxon>Bacillati</taxon>
        <taxon>Actinomycetota</taxon>
        <taxon>Actinomycetes</taxon>
        <taxon>Mycobacteriales</taxon>
        <taxon>Mycobacteriaceae</taxon>
        <taxon>Mycobacterium</taxon>
    </lineage>
</organism>
<protein>
    <submittedName>
        <fullName evidence="2">O-succinylbenzoate synthase domain protein</fullName>
        <ecNumber evidence="2">4.2.1.113</ecNumber>
    </submittedName>
</protein>
<dbReference type="PATRIC" id="fig|1299334.3.peg.3677"/>
<gene>
    <name evidence="2" type="primary">menC</name>
    <name evidence="2" type="ORF">I553_2572</name>
</gene>
<keyword evidence="2" id="KW-0456">Lyase</keyword>
<dbReference type="InterPro" id="IPR029017">
    <property type="entry name" value="Enolase-like_N"/>
</dbReference>
<reference evidence="2" key="1">
    <citation type="submission" date="2014-01" db="EMBL/GenBank/DDBJ databases">
        <authorList>
            <person name="Brown-Elliot B."/>
            <person name="Wallace R."/>
            <person name="Lenaerts A."/>
            <person name="Ordway D."/>
            <person name="DeGroote M.A."/>
            <person name="Parker T."/>
            <person name="Sizemore C."/>
            <person name="Tallon L.J."/>
            <person name="Sadzewicz L.K."/>
            <person name="Sengamalay N."/>
            <person name="Fraser C.M."/>
            <person name="Hine E."/>
            <person name="Shefchek K.A."/>
            <person name="Das S.P."/>
            <person name="Tettelin H."/>
        </authorList>
    </citation>
    <scope>NUCLEOTIDE SEQUENCE [LARGE SCALE GENOMIC DNA]</scope>
    <source>
        <strain evidence="2">4042</strain>
    </source>
</reference>
<dbReference type="Gene3D" id="3.30.390.10">
    <property type="entry name" value="Enolase-like, N-terminal domain"/>
    <property type="match status" value="1"/>
</dbReference>
<evidence type="ECO:0000313" key="2">
    <source>
        <dbReference type="EMBL" id="EUA52385.1"/>
    </source>
</evidence>
<feature type="region of interest" description="Disordered" evidence="1">
    <location>
        <begin position="32"/>
        <end position="106"/>
    </location>
</feature>
<dbReference type="Pfam" id="PF18374">
    <property type="entry name" value="Enolase_like_N"/>
    <property type="match status" value="1"/>
</dbReference>
<dbReference type="EC" id="4.2.1.113" evidence="2"/>
<proteinExistence type="predicted"/>
<dbReference type="GO" id="GO:0043748">
    <property type="term" value="F:O-succinylbenzoate synthase activity"/>
    <property type="evidence" value="ECO:0007669"/>
    <property type="project" value="UniProtKB-EC"/>
</dbReference>
<accession>X8CAN8</accession>
<evidence type="ECO:0000256" key="1">
    <source>
        <dbReference type="SAM" id="MobiDB-lite"/>
    </source>
</evidence>
<dbReference type="AlphaFoldDB" id="X8CAN8"/>
<comment type="caution">
    <text evidence="2">The sequence shown here is derived from an EMBL/GenBank/DDBJ whole genome shotgun (WGS) entry which is preliminary data.</text>
</comment>